<dbReference type="Pfam" id="PF04172">
    <property type="entry name" value="LrgB"/>
    <property type="match status" value="1"/>
</dbReference>
<sequence length="226" mass="23263">MIEAVTTSPLFGIVLCIGTFQIGRWVQKKTGLTLANPLVIAILLCIGVLLIFDIPYEDFAIGGDIVNMMLGPATAVLALNIYNQYAVLKRHFVPVLVGCTAGSLFSLASVLLLCRLFRLDEAVTAALLPKSCTTPIAVGIAESHGGIAAITMVAVLVTGFIGAVCAPLFAKLMHVTEPVAEGLAIGACSHALGTTKAAELGEVQGAMSGIAIGVCGLITVVAALFL</sequence>
<keyword evidence="4 5" id="KW-0472">Membrane</keyword>
<evidence type="ECO:0000256" key="1">
    <source>
        <dbReference type="ARBA" id="ARBA00004141"/>
    </source>
</evidence>
<keyword evidence="11" id="KW-1185">Reference proteome</keyword>
<feature type="transmembrane region" description="Helical" evidence="5">
    <location>
        <begin position="91"/>
        <end position="114"/>
    </location>
</feature>
<evidence type="ECO:0000256" key="3">
    <source>
        <dbReference type="ARBA" id="ARBA00022989"/>
    </source>
</evidence>
<evidence type="ECO:0000256" key="5">
    <source>
        <dbReference type="SAM" id="Phobius"/>
    </source>
</evidence>
<name>A0A0D8IZ91_9FIRM</name>
<organism evidence="6 11">
    <name type="scientific">Ruthenibacterium lactatiformans</name>
    <dbReference type="NCBI Taxonomy" id="1550024"/>
    <lineage>
        <taxon>Bacteria</taxon>
        <taxon>Bacillati</taxon>
        <taxon>Bacillota</taxon>
        <taxon>Clostridia</taxon>
        <taxon>Eubacteriales</taxon>
        <taxon>Oscillospiraceae</taxon>
        <taxon>Ruthenibacterium</taxon>
    </lineage>
</organism>
<evidence type="ECO:0000256" key="2">
    <source>
        <dbReference type="ARBA" id="ARBA00022692"/>
    </source>
</evidence>
<gene>
    <name evidence="7" type="ORF">ASJ35_02310</name>
    <name evidence="8" type="ORF">FYJ76_05485</name>
    <name evidence="10" type="ORF">GMD52_10785</name>
    <name evidence="9" type="ORF">GMD59_07125</name>
    <name evidence="6" type="ORF">TQ39_08605</name>
</gene>
<dbReference type="EMBL" id="LMUA01000002">
    <property type="protein sequence ID" value="KUE77574.1"/>
    <property type="molecule type" value="Genomic_DNA"/>
</dbReference>
<keyword evidence="3 5" id="KW-1133">Transmembrane helix</keyword>
<dbReference type="EMBL" id="WMZU01000009">
    <property type="protein sequence ID" value="MTS27059.1"/>
    <property type="molecule type" value="Genomic_DNA"/>
</dbReference>
<dbReference type="Proteomes" id="UP000053433">
    <property type="component" value="Unassembled WGS sequence"/>
</dbReference>
<evidence type="ECO:0000313" key="11">
    <source>
        <dbReference type="Proteomes" id="UP000032483"/>
    </source>
</evidence>
<dbReference type="PATRIC" id="fig|1550024.3.peg.1956"/>
<dbReference type="EMBL" id="JXXK01000010">
    <property type="protein sequence ID" value="KJF40025.1"/>
    <property type="molecule type" value="Genomic_DNA"/>
</dbReference>
<reference evidence="7 12" key="2">
    <citation type="submission" date="2015-10" db="EMBL/GenBank/DDBJ databases">
        <title>A novel member of the family Ruminococcaceae isolated from human faeces.</title>
        <authorList>
            <person name="Shkoporov A.N."/>
            <person name="Chaplin A.V."/>
            <person name="Motuzova O.V."/>
            <person name="Kafarskaia L.I."/>
            <person name="Efimov B.A."/>
        </authorList>
    </citation>
    <scope>NUCLEOTIDE SEQUENCE [LARGE SCALE GENOMIC DNA]</scope>
    <source>
        <strain evidence="7 12">668</strain>
    </source>
</reference>
<evidence type="ECO:0000256" key="4">
    <source>
        <dbReference type="ARBA" id="ARBA00023136"/>
    </source>
</evidence>
<evidence type="ECO:0000313" key="9">
    <source>
        <dbReference type="EMBL" id="MTS27059.1"/>
    </source>
</evidence>
<dbReference type="EMBL" id="WMZR01000013">
    <property type="protein sequence ID" value="MTS52027.1"/>
    <property type="molecule type" value="Genomic_DNA"/>
</dbReference>
<dbReference type="PANTHER" id="PTHR30249">
    <property type="entry name" value="PUTATIVE SEROTONIN TRANSPORTER"/>
    <property type="match status" value="1"/>
</dbReference>
<accession>A0A0W7TUU5</accession>
<dbReference type="EMBL" id="VUNJ01000004">
    <property type="protein sequence ID" value="MST91393.1"/>
    <property type="molecule type" value="Genomic_DNA"/>
</dbReference>
<dbReference type="GeneID" id="42856652"/>
<dbReference type="GO" id="GO:0016020">
    <property type="term" value="C:membrane"/>
    <property type="evidence" value="ECO:0007669"/>
    <property type="project" value="UniProtKB-SubCell"/>
</dbReference>
<protein>
    <submittedName>
        <fullName evidence="8">LrgB family protein</fullName>
    </submittedName>
    <submittedName>
        <fullName evidence="6">Membrane protein</fullName>
    </submittedName>
</protein>
<evidence type="ECO:0000313" key="6">
    <source>
        <dbReference type="EMBL" id="KJF40025.1"/>
    </source>
</evidence>
<dbReference type="PANTHER" id="PTHR30249:SF0">
    <property type="entry name" value="PLASTIDAL GLYCOLATE_GLYCERATE TRANSLOCATOR 1, CHLOROPLASTIC"/>
    <property type="match status" value="1"/>
</dbReference>
<dbReference type="InterPro" id="IPR007300">
    <property type="entry name" value="CidB/LrgB"/>
</dbReference>
<dbReference type="AlphaFoldDB" id="A0A0D8IZ91"/>
<comment type="caution">
    <text evidence="6">The sequence shown here is derived from an EMBL/GenBank/DDBJ whole genome shotgun (WGS) entry which is preliminary data.</text>
</comment>
<dbReference type="Proteomes" id="UP000449193">
    <property type="component" value="Unassembled WGS sequence"/>
</dbReference>
<feature type="transmembrane region" description="Helical" evidence="5">
    <location>
        <begin position="147"/>
        <end position="170"/>
    </location>
</feature>
<dbReference type="Proteomes" id="UP000472755">
    <property type="component" value="Unassembled WGS sequence"/>
</dbReference>
<evidence type="ECO:0000313" key="14">
    <source>
        <dbReference type="Proteomes" id="UP000449193"/>
    </source>
</evidence>
<accession>A0A0D8IZ91</accession>
<proteinExistence type="predicted"/>
<reference evidence="8 13" key="4">
    <citation type="submission" date="2019-08" db="EMBL/GenBank/DDBJ databases">
        <title>In-depth cultivation of the pig gut microbiome towards novel bacterial diversity and tailored functional studies.</title>
        <authorList>
            <person name="Wylensek D."/>
            <person name="Hitch T.C.A."/>
            <person name="Clavel T."/>
        </authorList>
    </citation>
    <scope>NUCLEOTIDE SEQUENCE [LARGE SCALE GENOMIC DNA]</scope>
    <source>
        <strain evidence="8 13">WCA3-601-WT-6J</strain>
    </source>
</reference>
<evidence type="ECO:0000313" key="12">
    <source>
        <dbReference type="Proteomes" id="UP000053433"/>
    </source>
</evidence>
<reference evidence="6" key="1">
    <citation type="submission" date="2015-02" db="EMBL/GenBank/DDBJ databases">
        <title>A novel member of the family Ruminococcaceae isolated from human feces.</title>
        <authorList>
            <person name="Shkoporov A.N."/>
            <person name="Chaplin A.V."/>
            <person name="Motuzova O.V."/>
            <person name="Kafarskaia L.I."/>
            <person name="Khokhlova E.V."/>
            <person name="Efimov B.A."/>
        </authorList>
    </citation>
    <scope>NUCLEOTIDE SEQUENCE [LARGE SCALE GENOMIC DNA]</scope>
    <source>
        <strain evidence="6">585-1</strain>
    </source>
</reference>
<feature type="transmembrane region" description="Helical" evidence="5">
    <location>
        <begin position="206"/>
        <end position="225"/>
    </location>
</feature>
<evidence type="ECO:0000313" key="10">
    <source>
        <dbReference type="EMBL" id="MTS52027.1"/>
    </source>
</evidence>
<evidence type="ECO:0000313" key="7">
    <source>
        <dbReference type="EMBL" id="KUE77574.1"/>
    </source>
</evidence>
<evidence type="ECO:0000313" key="8">
    <source>
        <dbReference type="EMBL" id="MST91393.1"/>
    </source>
</evidence>
<evidence type="ECO:0000313" key="15">
    <source>
        <dbReference type="Proteomes" id="UP000472755"/>
    </source>
</evidence>
<dbReference type="Proteomes" id="UP000032483">
    <property type="component" value="Unassembled WGS sequence"/>
</dbReference>
<feature type="transmembrane region" description="Helical" evidence="5">
    <location>
        <begin position="59"/>
        <end position="79"/>
    </location>
</feature>
<keyword evidence="2 5" id="KW-0812">Transmembrane</keyword>
<evidence type="ECO:0000313" key="13">
    <source>
        <dbReference type="Proteomes" id="UP000431913"/>
    </source>
</evidence>
<feature type="transmembrane region" description="Helical" evidence="5">
    <location>
        <begin position="34"/>
        <end position="52"/>
    </location>
</feature>
<reference evidence="14 15" key="3">
    <citation type="journal article" date="2019" name="Nat. Med.">
        <title>A library of human gut bacterial isolates paired with longitudinal multiomics data enables mechanistic microbiome research.</title>
        <authorList>
            <person name="Poyet M."/>
            <person name="Groussin M."/>
            <person name="Gibbons S.M."/>
            <person name="Avila-Pacheco J."/>
            <person name="Jiang X."/>
            <person name="Kearney S.M."/>
            <person name="Perrotta A.R."/>
            <person name="Berdy B."/>
            <person name="Zhao S."/>
            <person name="Lieberman T.D."/>
            <person name="Swanson P.K."/>
            <person name="Smith M."/>
            <person name="Roesemann S."/>
            <person name="Alexander J.E."/>
            <person name="Rich S.A."/>
            <person name="Livny J."/>
            <person name="Vlamakis H."/>
            <person name="Clish C."/>
            <person name="Bullock K."/>
            <person name="Deik A."/>
            <person name="Scott J."/>
            <person name="Pierce K.A."/>
            <person name="Xavier R.J."/>
            <person name="Alm E.J."/>
        </authorList>
    </citation>
    <scope>NUCLEOTIDE SEQUENCE [LARGE SCALE GENOMIC DNA]</scope>
    <source>
        <strain evidence="9 15">BIOML-A4</strain>
        <strain evidence="10 14">BIOML-A7</strain>
    </source>
</reference>
<dbReference type="RefSeq" id="WP_009324389.1">
    <property type="nucleotide sequence ID" value="NZ_CAQJQL010000078.1"/>
</dbReference>
<comment type="subcellular location">
    <subcellularLocation>
        <location evidence="1">Membrane</location>
        <topology evidence="1">Multi-pass membrane protein</topology>
    </subcellularLocation>
</comment>
<dbReference type="Proteomes" id="UP000431913">
    <property type="component" value="Unassembled WGS sequence"/>
</dbReference>